<reference evidence="1" key="1">
    <citation type="journal article" date="2014" name="Int. J. Syst. Evol. Microbiol.">
        <title>Complete genome sequence of Corynebacterium casei LMG S-19264T (=DSM 44701T), isolated from a smear-ripened cheese.</title>
        <authorList>
            <consortium name="US DOE Joint Genome Institute (JGI-PGF)"/>
            <person name="Walter F."/>
            <person name="Albersmeier A."/>
            <person name="Kalinowski J."/>
            <person name="Ruckert C."/>
        </authorList>
    </citation>
    <scope>NUCLEOTIDE SEQUENCE</scope>
    <source>
        <strain evidence="1">CGMCC 1.15448</strain>
    </source>
</reference>
<dbReference type="RefSeq" id="WP_188934134.1">
    <property type="nucleotide sequence ID" value="NZ_BMJC01000004.1"/>
</dbReference>
<keyword evidence="2" id="KW-1185">Reference proteome</keyword>
<name>A0A8J2XU28_9BACT</name>
<protein>
    <submittedName>
        <fullName evidence="1">Uncharacterized protein</fullName>
    </submittedName>
</protein>
<organism evidence="1 2">
    <name type="scientific">Puia dinghuensis</name>
    <dbReference type="NCBI Taxonomy" id="1792502"/>
    <lineage>
        <taxon>Bacteria</taxon>
        <taxon>Pseudomonadati</taxon>
        <taxon>Bacteroidota</taxon>
        <taxon>Chitinophagia</taxon>
        <taxon>Chitinophagales</taxon>
        <taxon>Chitinophagaceae</taxon>
        <taxon>Puia</taxon>
    </lineage>
</organism>
<comment type="caution">
    <text evidence="1">The sequence shown here is derived from an EMBL/GenBank/DDBJ whole genome shotgun (WGS) entry which is preliminary data.</text>
</comment>
<proteinExistence type="predicted"/>
<dbReference type="AlphaFoldDB" id="A0A8J2XU28"/>
<dbReference type="EMBL" id="BMJC01000004">
    <property type="protein sequence ID" value="GGB08859.1"/>
    <property type="molecule type" value="Genomic_DNA"/>
</dbReference>
<accession>A0A8J2XU28</accession>
<gene>
    <name evidence="1" type="ORF">GCM10011511_35450</name>
</gene>
<reference evidence="1" key="2">
    <citation type="submission" date="2020-09" db="EMBL/GenBank/DDBJ databases">
        <authorList>
            <person name="Sun Q."/>
            <person name="Zhou Y."/>
        </authorList>
    </citation>
    <scope>NUCLEOTIDE SEQUENCE</scope>
    <source>
        <strain evidence="1">CGMCC 1.15448</strain>
    </source>
</reference>
<dbReference type="Proteomes" id="UP000607559">
    <property type="component" value="Unassembled WGS sequence"/>
</dbReference>
<evidence type="ECO:0000313" key="2">
    <source>
        <dbReference type="Proteomes" id="UP000607559"/>
    </source>
</evidence>
<evidence type="ECO:0000313" key="1">
    <source>
        <dbReference type="EMBL" id="GGB08859.1"/>
    </source>
</evidence>
<sequence length="256" mass="28653">MKILKIILPIALAFCFTGCLDVDEQIDVKKDGSGQMTEDMDMSQMIDILQTYMGKDEMSKKGLQNMDTTIYLKDIVDTISSFSAEKKALLRPASVHIKLDMDGKVFKTRMVFPFTSQENLQKLYAVMSDGSSLGNAKLFGNLGGDEGGNGGNGQSPDLSQFTNIYDFKCKDGLMSKRVNKEKWKALADNPQVAQMKQASQMGMDINYTTTILLPRPVKKIDNPNAKLSDDKKAVTMKYNFSDALDHPEQFEYTIEY</sequence>